<dbReference type="Gene3D" id="1.10.150.690">
    <property type="entry name" value="DUF2063"/>
    <property type="match status" value="1"/>
</dbReference>
<dbReference type="Pfam" id="PF09836">
    <property type="entry name" value="DUF2063"/>
    <property type="match status" value="1"/>
</dbReference>
<sequence>MSLSLSEFQDQFISQLYGNGQGPLPNISKQTGFGVYRNTVIKAAVDALMANFPTIERLVGHQWFQAAAIRYAKQSPPSDPRLLFYGAEFPDFLDTFEQANTLPYLGDVARLDLLWIAVHSATEEPGFDIGTFGNLNEQTLLSTRLKPKQSARWIWCASHPAYTLWDVNRAQSEVPTSLDWQGEGALLTRNAGQVIWRPLSVGGCAFLDGCAARLPLGRAAELALDKEPDLDLNILLVHLITANTFAAAESNQ</sequence>
<evidence type="ECO:0000259" key="1">
    <source>
        <dbReference type="Pfam" id="PF09836"/>
    </source>
</evidence>
<dbReference type="EMBL" id="LOHG01000013">
    <property type="protein sequence ID" value="MCI8211676.1"/>
    <property type="molecule type" value="Genomic_DNA"/>
</dbReference>
<comment type="caution">
    <text evidence="2">The sequence shown here is derived from an EMBL/GenBank/DDBJ whole genome shotgun (WGS) entry which is preliminary data.</text>
</comment>
<name>A0ABS9ZM73_9PSED</name>
<dbReference type="InterPro" id="IPR018640">
    <property type="entry name" value="DUF2063"/>
</dbReference>
<keyword evidence="3" id="KW-1185">Reference proteome</keyword>
<dbReference type="InterPro" id="IPR044922">
    <property type="entry name" value="DUF2063_N_sf"/>
</dbReference>
<dbReference type="Proteomes" id="UP001320513">
    <property type="component" value="Unassembled WGS sequence"/>
</dbReference>
<feature type="domain" description="Putative DNA-binding" evidence="1">
    <location>
        <begin position="7"/>
        <end position="93"/>
    </location>
</feature>
<reference evidence="2 3" key="1">
    <citation type="submission" date="2015-12" db="EMBL/GenBank/DDBJ databases">
        <title>Phylogenomics in the description of a new species in the Pseudomonas syringae group.</title>
        <authorList>
            <person name="Busquets A."/>
            <person name="Gomila M."/>
            <person name="Beiki F."/>
            <person name="Rahimian H."/>
            <person name="Mulet M."/>
            <person name="Sanchez D."/>
            <person name="Garcia-Valdes E."/>
            <person name="Lalucat J."/>
        </authorList>
    </citation>
    <scope>NUCLEOTIDE SEQUENCE [LARGE SCALE GENOMIC DNA]</scope>
    <source>
        <strain evidence="2 3">S25</strain>
    </source>
</reference>
<dbReference type="RefSeq" id="WP_243247784.1">
    <property type="nucleotide sequence ID" value="NZ_LOHG01000013.1"/>
</dbReference>
<evidence type="ECO:0000313" key="2">
    <source>
        <dbReference type="EMBL" id="MCI8211676.1"/>
    </source>
</evidence>
<protein>
    <recommendedName>
        <fullName evidence="1">Putative DNA-binding domain-containing protein</fullName>
    </recommendedName>
</protein>
<accession>A0ABS9ZM73</accession>
<organism evidence="2 3">
    <name type="scientific">Pseudomonas maioricensis</name>
    <dbReference type="NCBI Taxonomy" id="1766623"/>
    <lineage>
        <taxon>Bacteria</taxon>
        <taxon>Pseudomonadati</taxon>
        <taxon>Pseudomonadota</taxon>
        <taxon>Gammaproteobacteria</taxon>
        <taxon>Pseudomonadales</taxon>
        <taxon>Pseudomonadaceae</taxon>
        <taxon>Pseudomonas</taxon>
    </lineage>
</organism>
<proteinExistence type="predicted"/>
<gene>
    <name evidence="2" type="ORF">AUC61_19275</name>
</gene>
<evidence type="ECO:0000313" key="3">
    <source>
        <dbReference type="Proteomes" id="UP001320513"/>
    </source>
</evidence>